<feature type="compositionally biased region" description="Basic and acidic residues" evidence="1">
    <location>
        <begin position="41"/>
        <end position="53"/>
    </location>
</feature>
<sequence length="116" mass="12701">MRDALSGADGTQPLSAMQMFGDALSGAVRRATTSDVQETVEQQHEDAVQRLVERGAVPQQRRRASRHDESSAQAARLTASVPDAHGPTRRSSTVPQQNLVAQGRRELEVPSLRPYR</sequence>
<gene>
    <name evidence="2" type="ORF">GIY23_01540</name>
</gene>
<organism evidence="2 3">
    <name type="scientific">Allosaccharopolyspora coralli</name>
    <dbReference type="NCBI Taxonomy" id="2665642"/>
    <lineage>
        <taxon>Bacteria</taxon>
        <taxon>Bacillati</taxon>
        <taxon>Actinomycetota</taxon>
        <taxon>Actinomycetes</taxon>
        <taxon>Pseudonocardiales</taxon>
        <taxon>Pseudonocardiaceae</taxon>
        <taxon>Allosaccharopolyspora</taxon>
    </lineage>
</organism>
<dbReference type="EMBL" id="CP045929">
    <property type="protein sequence ID" value="QGK68414.1"/>
    <property type="molecule type" value="Genomic_DNA"/>
</dbReference>
<accession>A0A5Q3Q5I1</accession>
<name>A0A5Q3Q5I1_9PSEU</name>
<evidence type="ECO:0000256" key="1">
    <source>
        <dbReference type="SAM" id="MobiDB-lite"/>
    </source>
</evidence>
<dbReference type="RefSeq" id="WP_154075023.1">
    <property type="nucleotide sequence ID" value="NZ_CP045929.1"/>
</dbReference>
<feature type="region of interest" description="Disordered" evidence="1">
    <location>
        <begin position="27"/>
        <end position="116"/>
    </location>
</feature>
<keyword evidence="3" id="KW-1185">Reference proteome</keyword>
<evidence type="ECO:0000313" key="2">
    <source>
        <dbReference type="EMBL" id="QGK68414.1"/>
    </source>
</evidence>
<dbReference type="AlphaFoldDB" id="A0A5Q3Q5I1"/>
<feature type="compositionally biased region" description="Polar residues" evidence="1">
    <location>
        <begin position="89"/>
        <end position="100"/>
    </location>
</feature>
<dbReference type="KEGG" id="sace:GIY23_01540"/>
<dbReference type="Proteomes" id="UP000371041">
    <property type="component" value="Chromosome"/>
</dbReference>
<protein>
    <submittedName>
        <fullName evidence="2">Uncharacterized protein</fullName>
    </submittedName>
</protein>
<evidence type="ECO:0000313" key="3">
    <source>
        <dbReference type="Proteomes" id="UP000371041"/>
    </source>
</evidence>
<reference evidence="3" key="1">
    <citation type="submission" date="2019-11" db="EMBL/GenBank/DDBJ databases">
        <title>The complete genome sequence of Saccharopolyspora sp. E2A.</title>
        <authorList>
            <person name="Zhang G."/>
        </authorList>
    </citation>
    <scope>NUCLEOTIDE SEQUENCE [LARGE SCALE GENOMIC DNA]</scope>
    <source>
        <strain evidence="3">E2A</strain>
    </source>
</reference>
<proteinExistence type="predicted"/>
<feature type="compositionally biased region" description="Polar residues" evidence="1">
    <location>
        <begin position="31"/>
        <end position="40"/>
    </location>
</feature>